<keyword evidence="2" id="KW-1185">Reference proteome</keyword>
<dbReference type="Proteomes" id="UP000790709">
    <property type="component" value="Unassembled WGS sequence"/>
</dbReference>
<organism evidence="1 2">
    <name type="scientific">Leucogyrophana mollusca</name>
    <dbReference type="NCBI Taxonomy" id="85980"/>
    <lineage>
        <taxon>Eukaryota</taxon>
        <taxon>Fungi</taxon>
        <taxon>Dikarya</taxon>
        <taxon>Basidiomycota</taxon>
        <taxon>Agaricomycotina</taxon>
        <taxon>Agaricomycetes</taxon>
        <taxon>Agaricomycetidae</taxon>
        <taxon>Boletales</taxon>
        <taxon>Boletales incertae sedis</taxon>
        <taxon>Leucogyrophana</taxon>
    </lineage>
</organism>
<gene>
    <name evidence="1" type="ORF">BV22DRAFT_1033637</name>
</gene>
<protein>
    <submittedName>
        <fullName evidence="1">Uncharacterized protein</fullName>
    </submittedName>
</protein>
<dbReference type="EMBL" id="MU266396">
    <property type="protein sequence ID" value="KAH7925716.1"/>
    <property type="molecule type" value="Genomic_DNA"/>
</dbReference>
<accession>A0ACB8BIN6</accession>
<comment type="caution">
    <text evidence="1">The sequence shown here is derived from an EMBL/GenBank/DDBJ whole genome shotgun (WGS) entry which is preliminary data.</text>
</comment>
<reference evidence="1" key="1">
    <citation type="journal article" date="2021" name="New Phytol.">
        <title>Evolutionary innovations through gain and loss of genes in the ectomycorrhizal Boletales.</title>
        <authorList>
            <person name="Wu G."/>
            <person name="Miyauchi S."/>
            <person name="Morin E."/>
            <person name="Kuo A."/>
            <person name="Drula E."/>
            <person name="Varga T."/>
            <person name="Kohler A."/>
            <person name="Feng B."/>
            <person name="Cao Y."/>
            <person name="Lipzen A."/>
            <person name="Daum C."/>
            <person name="Hundley H."/>
            <person name="Pangilinan J."/>
            <person name="Johnson J."/>
            <person name="Barry K."/>
            <person name="LaButti K."/>
            <person name="Ng V."/>
            <person name="Ahrendt S."/>
            <person name="Min B."/>
            <person name="Choi I.G."/>
            <person name="Park H."/>
            <person name="Plett J.M."/>
            <person name="Magnuson J."/>
            <person name="Spatafora J.W."/>
            <person name="Nagy L.G."/>
            <person name="Henrissat B."/>
            <person name="Grigoriev I.V."/>
            <person name="Yang Z.L."/>
            <person name="Xu J."/>
            <person name="Martin F.M."/>
        </authorList>
    </citation>
    <scope>NUCLEOTIDE SEQUENCE</scope>
    <source>
        <strain evidence="1">KUC20120723A-06</strain>
    </source>
</reference>
<evidence type="ECO:0000313" key="2">
    <source>
        <dbReference type="Proteomes" id="UP000790709"/>
    </source>
</evidence>
<proteinExistence type="predicted"/>
<name>A0ACB8BIN6_9AGAM</name>
<sequence>MGVRGIIQTGTYTISNVASTKYATLANENTGSSLYESNDKDDDCAKWNIVKLSNGKYTIQSYKFNSSWSFAGPAPRKGDTVKTRNTSYQWEIREANTRNNYFIFPGDDLSLWWGFSGETDGTNVKLTDSIYGKGQWHFNAVKV</sequence>
<evidence type="ECO:0000313" key="1">
    <source>
        <dbReference type="EMBL" id="KAH7925716.1"/>
    </source>
</evidence>